<accession>A0A3T0N7Q9</accession>
<dbReference type="GO" id="GO:0016740">
    <property type="term" value="F:transferase activity"/>
    <property type="evidence" value="ECO:0007669"/>
    <property type="project" value="UniProtKB-KW"/>
</dbReference>
<dbReference type="Proteomes" id="UP000283063">
    <property type="component" value="Chromosome"/>
</dbReference>
<dbReference type="SUPFAM" id="SSF53448">
    <property type="entry name" value="Nucleotide-diphospho-sugar transferases"/>
    <property type="match status" value="1"/>
</dbReference>
<dbReference type="InterPro" id="IPR029044">
    <property type="entry name" value="Nucleotide-diphossugar_trans"/>
</dbReference>
<proteinExistence type="predicted"/>
<name>A0A3T0N7Q9_9RHOB</name>
<keyword evidence="1" id="KW-0808">Transferase</keyword>
<reference evidence="1 2" key="1">
    <citation type="submission" date="2018-10" db="EMBL/GenBank/DDBJ databases">
        <title>Parasedimentitalea marina sp. nov., a psychrophilic bacterium isolated from deep seawater of the New Britain Trench.</title>
        <authorList>
            <person name="Cao J."/>
        </authorList>
    </citation>
    <scope>NUCLEOTIDE SEQUENCE [LARGE SCALE GENOMIC DNA]</scope>
    <source>
        <strain evidence="1 2">W43</strain>
    </source>
</reference>
<gene>
    <name evidence="1" type="ORF">EBB79_20345</name>
</gene>
<keyword evidence="2" id="KW-1185">Reference proteome</keyword>
<evidence type="ECO:0000313" key="1">
    <source>
        <dbReference type="EMBL" id="AZV80001.1"/>
    </source>
</evidence>
<sequence length="359" mass="41010">MLGVGTRLATTSPELTAPGSSNLSISWREAYQLRWRRRRALWKSYRSRHHLRIVKDLTGKINPDDILAVSVLRNEITRLPFFLDHYRHLGVSQFLVVDNNSNDGSAEYLAAQPDVSVWHTAHSYHASRFGLDWLTWLQIKYAHGHWCLMVDADELLIYTGDDAHNLRKLTAWLDGRGQVGFGALMLDLYPKGPLDQCSYRPGQDPRNVMPWFDPSPYRVTRQAPLGNLWVQGGARARMFFGDNLQRAPTLNKIPLVKWNRRYAYVNSTHSMLPPQLNFLYDGPGGQTPSGILLHTKFLPEIVSKSAIEKQRQQHFHAPGNFDHYYDSLSAAPDLWHQGSVRLDNTAQLEDLGLMCAPDW</sequence>
<dbReference type="Gene3D" id="3.90.550.10">
    <property type="entry name" value="Spore Coat Polysaccharide Biosynthesis Protein SpsA, Chain A"/>
    <property type="match status" value="1"/>
</dbReference>
<dbReference type="OrthoDB" id="3010234at2"/>
<organism evidence="1 2">
    <name type="scientific">Parasedimentitalea marina</name>
    <dbReference type="NCBI Taxonomy" id="2483033"/>
    <lineage>
        <taxon>Bacteria</taxon>
        <taxon>Pseudomonadati</taxon>
        <taxon>Pseudomonadota</taxon>
        <taxon>Alphaproteobacteria</taxon>
        <taxon>Rhodobacterales</taxon>
        <taxon>Paracoccaceae</taxon>
        <taxon>Parasedimentitalea</taxon>
    </lineage>
</organism>
<dbReference type="Pfam" id="PF13704">
    <property type="entry name" value="Glyco_tranf_2_4"/>
    <property type="match status" value="1"/>
</dbReference>
<dbReference type="KEGG" id="sedi:EBB79_20345"/>
<protein>
    <submittedName>
        <fullName evidence="1">Glycosyltransferase family 2 protein</fullName>
    </submittedName>
</protein>
<dbReference type="EMBL" id="CP033219">
    <property type="protein sequence ID" value="AZV80001.1"/>
    <property type="molecule type" value="Genomic_DNA"/>
</dbReference>
<evidence type="ECO:0000313" key="2">
    <source>
        <dbReference type="Proteomes" id="UP000283063"/>
    </source>
</evidence>
<dbReference type="AlphaFoldDB" id="A0A3T0N7Q9"/>